<gene>
    <name evidence="7" type="ORF">AB6A40_010087</name>
</gene>
<comment type="caution">
    <text evidence="7">The sequence shown here is derived from an EMBL/GenBank/DDBJ whole genome shotgun (WGS) entry which is preliminary data.</text>
</comment>
<organism evidence="7 8">
    <name type="scientific">Gnathostoma spinigerum</name>
    <dbReference type="NCBI Taxonomy" id="75299"/>
    <lineage>
        <taxon>Eukaryota</taxon>
        <taxon>Metazoa</taxon>
        <taxon>Ecdysozoa</taxon>
        <taxon>Nematoda</taxon>
        <taxon>Chromadorea</taxon>
        <taxon>Rhabditida</taxon>
        <taxon>Spirurina</taxon>
        <taxon>Gnathostomatomorpha</taxon>
        <taxon>Gnathostomatoidea</taxon>
        <taxon>Gnathostomatidae</taxon>
        <taxon>Gnathostoma</taxon>
    </lineage>
</organism>
<evidence type="ECO:0000313" key="8">
    <source>
        <dbReference type="Proteomes" id="UP001608902"/>
    </source>
</evidence>
<keyword evidence="2 5" id="KW-0812">Transmembrane</keyword>
<sequence>MVLFATVERLAIMSNWRYLKYLQRSKVRCATVLILLLLIFILRIPAFFNYVVEYNSRCPPFRDYSFVPNLSALKDYPIYNFYVITILQIFLPFLFLLLLNFAIIYLTRHRLYETALGQPFKDMPKLSSLLKKESLKVHHSRRSELKYATRTMVTIVFSYLCCNIFSVFISLMENLFSDSPLLFNEDGTSTYFYTIAADVISILFVICSAIRLILYLICNPRLRVQLIIRLASFRCFKQFLSNEGKPRLGAISWCLSTNDSPQSSNSSMLIHLSLKQTRSMPADVTYIEYRHNGKSILTDKTSYSE</sequence>
<feature type="transmembrane region" description="Helical" evidence="5">
    <location>
        <begin position="151"/>
        <end position="171"/>
    </location>
</feature>
<evidence type="ECO:0000256" key="1">
    <source>
        <dbReference type="ARBA" id="ARBA00004370"/>
    </source>
</evidence>
<keyword evidence="3 5" id="KW-1133">Transmembrane helix</keyword>
<dbReference type="PROSITE" id="PS50262">
    <property type="entry name" value="G_PROTEIN_RECEP_F1_2"/>
    <property type="match status" value="1"/>
</dbReference>
<protein>
    <recommendedName>
        <fullName evidence="6">G-protein coupled receptors family 1 profile domain-containing protein</fullName>
    </recommendedName>
</protein>
<dbReference type="SUPFAM" id="SSF81321">
    <property type="entry name" value="Family A G protein-coupled receptor-like"/>
    <property type="match status" value="1"/>
</dbReference>
<proteinExistence type="predicted"/>
<evidence type="ECO:0000256" key="2">
    <source>
        <dbReference type="ARBA" id="ARBA00022692"/>
    </source>
</evidence>
<comment type="subcellular location">
    <subcellularLocation>
        <location evidence="1">Membrane</location>
    </subcellularLocation>
</comment>
<dbReference type="PANTHER" id="PTHR46709:SF9">
    <property type="entry name" value="G-PROTEIN COUPLED RECEPTORS FAMILY 1 PROFILE DOMAIN-CONTAINING PROTEIN"/>
    <property type="match status" value="1"/>
</dbReference>
<feature type="transmembrane region" description="Helical" evidence="5">
    <location>
        <begin position="81"/>
        <end position="106"/>
    </location>
</feature>
<dbReference type="Proteomes" id="UP001608902">
    <property type="component" value="Unassembled WGS sequence"/>
</dbReference>
<reference evidence="7 8" key="1">
    <citation type="submission" date="2024-08" db="EMBL/GenBank/DDBJ databases">
        <title>Gnathostoma spinigerum genome.</title>
        <authorList>
            <person name="Gonzalez-Bertolin B."/>
            <person name="Monzon S."/>
            <person name="Zaballos A."/>
            <person name="Jimenez P."/>
            <person name="Dekumyoy P."/>
            <person name="Varona S."/>
            <person name="Cuesta I."/>
            <person name="Sumanam S."/>
            <person name="Adisakwattana P."/>
            <person name="Gasser R.B."/>
            <person name="Hernandez-Gonzalez A."/>
            <person name="Young N.D."/>
            <person name="Perteguer M.J."/>
        </authorList>
    </citation>
    <scope>NUCLEOTIDE SEQUENCE [LARGE SCALE GENOMIC DNA]</scope>
    <source>
        <strain evidence="7">AL3</strain>
        <tissue evidence="7">Liver</tissue>
    </source>
</reference>
<evidence type="ECO:0000256" key="3">
    <source>
        <dbReference type="ARBA" id="ARBA00022989"/>
    </source>
</evidence>
<evidence type="ECO:0000256" key="4">
    <source>
        <dbReference type="ARBA" id="ARBA00023136"/>
    </source>
</evidence>
<evidence type="ECO:0000313" key="7">
    <source>
        <dbReference type="EMBL" id="MFH4983378.1"/>
    </source>
</evidence>
<feature type="domain" description="G-protein coupled receptors family 1 profile" evidence="6">
    <location>
        <begin position="1"/>
        <end position="215"/>
    </location>
</feature>
<dbReference type="EMBL" id="JBGFUD010012070">
    <property type="protein sequence ID" value="MFH4983378.1"/>
    <property type="molecule type" value="Genomic_DNA"/>
</dbReference>
<name>A0ABD6ETU5_9BILA</name>
<dbReference type="PANTHER" id="PTHR46709">
    <property type="entry name" value="PROTEIN CBG23488-RELATED"/>
    <property type="match status" value="1"/>
</dbReference>
<feature type="transmembrane region" description="Helical" evidence="5">
    <location>
        <begin position="191"/>
        <end position="217"/>
    </location>
</feature>
<accession>A0ABD6ETU5</accession>
<dbReference type="InterPro" id="IPR017452">
    <property type="entry name" value="GPCR_Rhodpsn_7TM"/>
</dbReference>
<dbReference type="GO" id="GO:0016020">
    <property type="term" value="C:membrane"/>
    <property type="evidence" value="ECO:0007669"/>
    <property type="project" value="UniProtKB-SubCell"/>
</dbReference>
<dbReference type="AlphaFoldDB" id="A0ABD6ETU5"/>
<feature type="transmembrane region" description="Helical" evidence="5">
    <location>
        <begin position="27"/>
        <end position="52"/>
    </location>
</feature>
<keyword evidence="4 5" id="KW-0472">Membrane</keyword>
<keyword evidence="8" id="KW-1185">Reference proteome</keyword>
<evidence type="ECO:0000259" key="6">
    <source>
        <dbReference type="PROSITE" id="PS50262"/>
    </source>
</evidence>
<evidence type="ECO:0000256" key="5">
    <source>
        <dbReference type="SAM" id="Phobius"/>
    </source>
</evidence>
<dbReference type="Gene3D" id="1.20.1070.10">
    <property type="entry name" value="Rhodopsin 7-helix transmembrane proteins"/>
    <property type="match status" value="1"/>
</dbReference>